<dbReference type="GO" id="GO:0048046">
    <property type="term" value="C:apoplast"/>
    <property type="evidence" value="ECO:0007669"/>
    <property type="project" value="InterPro"/>
</dbReference>
<dbReference type="Pfam" id="PF06955">
    <property type="entry name" value="XET_C"/>
    <property type="match status" value="1"/>
</dbReference>
<dbReference type="Gramene" id="OE9A006363T1">
    <property type="protein sequence ID" value="OE9A006363C1"/>
    <property type="gene ID" value="OE9A006363"/>
</dbReference>
<dbReference type="OrthoDB" id="4781at2759"/>
<protein>
    <submittedName>
        <fullName evidence="2">Xyloglucan endotransglucosylase hydrolase 9-like</fullName>
    </submittedName>
</protein>
<reference evidence="2 3" key="1">
    <citation type="submission" date="2019-12" db="EMBL/GenBank/DDBJ databases">
        <authorList>
            <person name="Alioto T."/>
            <person name="Alioto T."/>
            <person name="Gomez Garrido J."/>
        </authorList>
    </citation>
    <scope>NUCLEOTIDE SEQUENCE [LARGE SCALE GENOMIC DNA]</scope>
</reference>
<dbReference type="GO" id="GO:0044042">
    <property type="term" value="P:glucan metabolic process"/>
    <property type="evidence" value="ECO:0007669"/>
    <property type="project" value="InterPro"/>
</dbReference>
<feature type="domain" description="Xyloglucan endo-transglycosylase C-terminal" evidence="1">
    <location>
        <begin position="60"/>
        <end position="105"/>
    </location>
</feature>
<dbReference type="Gene3D" id="2.60.120.200">
    <property type="match status" value="1"/>
</dbReference>
<sequence length="108" mass="12744">MGIHGSLWNADDWATQGGRVKTNWSYSPFIATFQSFDIDACELSPDEVDNPLVKCGKLRQFWWDKPVMKGLKQQRKRQLNWVRNKFLVYDYCNDTARFSEMPKECLFV</sequence>
<dbReference type="InterPro" id="IPR013320">
    <property type="entry name" value="ConA-like_dom_sf"/>
</dbReference>
<dbReference type="InterPro" id="IPR010713">
    <property type="entry name" value="XET_C"/>
</dbReference>
<evidence type="ECO:0000259" key="1">
    <source>
        <dbReference type="Pfam" id="PF06955"/>
    </source>
</evidence>
<dbReference type="PANTHER" id="PTHR31062">
    <property type="entry name" value="XYLOGLUCAN ENDOTRANSGLUCOSYLASE/HYDROLASE PROTEIN 8-RELATED"/>
    <property type="match status" value="1"/>
</dbReference>
<dbReference type="AlphaFoldDB" id="A0A8S0TRJ9"/>
<dbReference type="SUPFAM" id="SSF49899">
    <property type="entry name" value="Concanavalin A-like lectins/glucanases"/>
    <property type="match status" value="1"/>
</dbReference>
<name>A0A8S0TRJ9_OLEEU</name>
<dbReference type="Proteomes" id="UP000594638">
    <property type="component" value="Unassembled WGS sequence"/>
</dbReference>
<dbReference type="EMBL" id="CACTIH010007302">
    <property type="protein sequence ID" value="CAA3008602.1"/>
    <property type="molecule type" value="Genomic_DNA"/>
</dbReference>
<comment type="caution">
    <text evidence="2">The sequence shown here is derived from an EMBL/GenBank/DDBJ whole genome shotgun (WGS) entry which is preliminary data.</text>
</comment>
<dbReference type="InterPro" id="IPR044791">
    <property type="entry name" value="Beta-glucanase/XTH"/>
</dbReference>
<keyword evidence="2" id="KW-0378">Hydrolase</keyword>
<gene>
    <name evidence="2" type="ORF">OLEA9_A006363</name>
</gene>
<evidence type="ECO:0000313" key="3">
    <source>
        <dbReference type="Proteomes" id="UP000594638"/>
    </source>
</evidence>
<accession>A0A8S0TRJ9</accession>
<dbReference type="GO" id="GO:0016762">
    <property type="term" value="F:xyloglucan:xyloglucosyl transferase activity"/>
    <property type="evidence" value="ECO:0007669"/>
    <property type="project" value="InterPro"/>
</dbReference>
<keyword evidence="3" id="KW-1185">Reference proteome</keyword>
<evidence type="ECO:0000313" key="2">
    <source>
        <dbReference type="EMBL" id="CAA3008602.1"/>
    </source>
</evidence>
<dbReference type="GO" id="GO:0004553">
    <property type="term" value="F:hydrolase activity, hydrolyzing O-glycosyl compounds"/>
    <property type="evidence" value="ECO:0007669"/>
    <property type="project" value="InterPro"/>
</dbReference>
<proteinExistence type="predicted"/>
<organism evidence="2 3">
    <name type="scientific">Olea europaea subsp. europaea</name>
    <dbReference type="NCBI Taxonomy" id="158383"/>
    <lineage>
        <taxon>Eukaryota</taxon>
        <taxon>Viridiplantae</taxon>
        <taxon>Streptophyta</taxon>
        <taxon>Embryophyta</taxon>
        <taxon>Tracheophyta</taxon>
        <taxon>Spermatophyta</taxon>
        <taxon>Magnoliopsida</taxon>
        <taxon>eudicotyledons</taxon>
        <taxon>Gunneridae</taxon>
        <taxon>Pentapetalae</taxon>
        <taxon>asterids</taxon>
        <taxon>lamiids</taxon>
        <taxon>Lamiales</taxon>
        <taxon>Oleaceae</taxon>
        <taxon>Oleeae</taxon>
        <taxon>Olea</taxon>
    </lineage>
</organism>